<dbReference type="RefSeq" id="WP_338181352.1">
    <property type="nucleotide sequence ID" value="NZ_JAEKNQ010000054.1"/>
</dbReference>
<dbReference type="InterPro" id="IPR029052">
    <property type="entry name" value="Metallo-depent_PP-like"/>
</dbReference>
<dbReference type="AlphaFoldDB" id="A0A934KIF4"/>
<comment type="caution">
    <text evidence="1">The sequence shown here is derived from an EMBL/GenBank/DDBJ whole genome shotgun (WGS) entry which is preliminary data.</text>
</comment>
<protein>
    <submittedName>
        <fullName evidence="1">Uncharacterized protein</fullName>
    </submittedName>
</protein>
<organism evidence="1 2">
    <name type="scientific">Candidatus Dormiibacter inghamiae</name>
    <dbReference type="NCBI Taxonomy" id="3127013"/>
    <lineage>
        <taxon>Bacteria</taxon>
        <taxon>Bacillati</taxon>
        <taxon>Candidatus Dormiibacterota</taxon>
        <taxon>Candidatus Dormibacteria</taxon>
        <taxon>Candidatus Dormibacterales</taxon>
        <taxon>Candidatus Dormibacteraceae</taxon>
        <taxon>Candidatus Dormiibacter</taxon>
    </lineage>
</organism>
<accession>A0A934KIF4</accession>
<evidence type="ECO:0000313" key="1">
    <source>
        <dbReference type="EMBL" id="MBJ7604171.1"/>
    </source>
</evidence>
<evidence type="ECO:0000313" key="2">
    <source>
        <dbReference type="Proteomes" id="UP000620075"/>
    </source>
</evidence>
<gene>
    <name evidence="1" type="ORF">JF888_13415</name>
</gene>
<dbReference type="Gene3D" id="3.60.21.10">
    <property type="match status" value="1"/>
</dbReference>
<sequence length="60" mass="6534">MGLPDDGDPRASYLLVEDGRCSHRRVDYDLVRAVASLRESCVPAVIDVAAQYLSGLRQTG</sequence>
<dbReference type="EMBL" id="JAEKNQ010000054">
    <property type="protein sequence ID" value="MBJ7604171.1"/>
    <property type="molecule type" value="Genomic_DNA"/>
</dbReference>
<dbReference type="Proteomes" id="UP000620075">
    <property type="component" value="Unassembled WGS sequence"/>
</dbReference>
<name>A0A934KIF4_9BACT</name>
<proteinExistence type="predicted"/>
<reference evidence="1 2" key="1">
    <citation type="submission" date="2020-10" db="EMBL/GenBank/DDBJ databases">
        <title>Ca. Dormibacterota MAGs.</title>
        <authorList>
            <person name="Montgomery K."/>
        </authorList>
    </citation>
    <scope>NUCLEOTIDE SEQUENCE [LARGE SCALE GENOMIC DNA]</scope>
    <source>
        <strain evidence="1">SC8811_S16_3</strain>
    </source>
</reference>